<sequence>MIRQSIPKQASRLERSNSVLSSRNGNTNLNFIPELTPQQVSNLRRSWKHINTKGLYDVIRRAFSKIINNKKILEELLNVGFFLSLIDRIIEGDNEGIECELRLIGARHVPCYEYFNLNVTQLEQLGEALAEQFFKLDGIRQSKETTKVWRTLIAHIIDYIRDGFETELRLKRRKRTTNALLGNCGDAAGVVVGPPTVEMALAPFESKFLKRNSMPGLKRQSSSITSNTPLTASTSTKTTNKKEKNGPFFKTELTNITKKLCNM</sequence>
<feature type="region of interest" description="Disordered" evidence="1">
    <location>
        <begin position="217"/>
        <end position="247"/>
    </location>
</feature>
<dbReference type="AlphaFoldDB" id="A0A914LIM7"/>
<dbReference type="InterPro" id="IPR012292">
    <property type="entry name" value="Globin/Proto"/>
</dbReference>
<dbReference type="InterPro" id="IPR044399">
    <property type="entry name" value="Mb-like_M"/>
</dbReference>
<dbReference type="InterPro" id="IPR009050">
    <property type="entry name" value="Globin-like_sf"/>
</dbReference>
<dbReference type="CDD" id="cd01040">
    <property type="entry name" value="Mb-like"/>
    <property type="match status" value="1"/>
</dbReference>
<reference evidence="3" key="1">
    <citation type="submission" date="2022-11" db="UniProtKB">
        <authorList>
            <consortium name="WormBaseParasite"/>
        </authorList>
    </citation>
    <scope>IDENTIFICATION</scope>
</reference>
<dbReference type="GO" id="GO:0019825">
    <property type="term" value="F:oxygen binding"/>
    <property type="evidence" value="ECO:0007669"/>
    <property type="project" value="InterPro"/>
</dbReference>
<dbReference type="Proteomes" id="UP000887563">
    <property type="component" value="Unplaced"/>
</dbReference>
<proteinExistence type="predicted"/>
<evidence type="ECO:0000313" key="2">
    <source>
        <dbReference type="Proteomes" id="UP000887563"/>
    </source>
</evidence>
<dbReference type="SUPFAM" id="SSF46458">
    <property type="entry name" value="Globin-like"/>
    <property type="match status" value="1"/>
</dbReference>
<feature type="compositionally biased region" description="Polar residues" evidence="1">
    <location>
        <begin position="219"/>
        <end position="232"/>
    </location>
</feature>
<evidence type="ECO:0000313" key="3">
    <source>
        <dbReference type="WBParaSite" id="Minc3s00550g14122"/>
    </source>
</evidence>
<accession>A0A914LIM7</accession>
<name>A0A914LIM7_MELIC</name>
<dbReference type="WBParaSite" id="Minc3s00550g14122">
    <property type="protein sequence ID" value="Minc3s00550g14122"/>
    <property type="gene ID" value="Minc3s00550g14122"/>
</dbReference>
<evidence type="ECO:0000256" key="1">
    <source>
        <dbReference type="SAM" id="MobiDB-lite"/>
    </source>
</evidence>
<protein>
    <submittedName>
        <fullName evidence="3">GLOBIN domain-containing protein</fullName>
    </submittedName>
</protein>
<dbReference type="Gene3D" id="1.10.490.10">
    <property type="entry name" value="Globins"/>
    <property type="match status" value="1"/>
</dbReference>
<organism evidence="2 3">
    <name type="scientific">Meloidogyne incognita</name>
    <name type="common">Southern root-knot nematode worm</name>
    <name type="synonym">Oxyuris incognita</name>
    <dbReference type="NCBI Taxonomy" id="6306"/>
    <lineage>
        <taxon>Eukaryota</taxon>
        <taxon>Metazoa</taxon>
        <taxon>Ecdysozoa</taxon>
        <taxon>Nematoda</taxon>
        <taxon>Chromadorea</taxon>
        <taxon>Rhabditida</taxon>
        <taxon>Tylenchina</taxon>
        <taxon>Tylenchomorpha</taxon>
        <taxon>Tylenchoidea</taxon>
        <taxon>Meloidogynidae</taxon>
        <taxon>Meloidogyninae</taxon>
        <taxon>Meloidogyne</taxon>
        <taxon>Meloidogyne incognita group</taxon>
    </lineage>
</organism>
<dbReference type="GO" id="GO:0020037">
    <property type="term" value="F:heme binding"/>
    <property type="evidence" value="ECO:0007669"/>
    <property type="project" value="InterPro"/>
</dbReference>
<keyword evidence="2" id="KW-1185">Reference proteome</keyword>